<sequence>MSMSKEHLQSQQVNHGQSSSPDSEIPMLQNHQSMKIMQSQPWTSIDESNRQIRRTACCYSC</sequence>
<dbReference type="Proteomes" id="UP000828390">
    <property type="component" value="Unassembled WGS sequence"/>
</dbReference>
<proteinExistence type="predicted"/>
<protein>
    <submittedName>
        <fullName evidence="2">Uncharacterized protein</fullName>
    </submittedName>
</protein>
<dbReference type="EMBL" id="JAIWYP010000010">
    <property type="protein sequence ID" value="KAH3754313.1"/>
    <property type="molecule type" value="Genomic_DNA"/>
</dbReference>
<comment type="caution">
    <text evidence="2">The sequence shown here is derived from an EMBL/GenBank/DDBJ whole genome shotgun (WGS) entry which is preliminary data.</text>
</comment>
<keyword evidence="3" id="KW-1185">Reference proteome</keyword>
<feature type="compositionally biased region" description="Polar residues" evidence="1">
    <location>
        <begin position="29"/>
        <end position="46"/>
    </location>
</feature>
<feature type="region of interest" description="Disordered" evidence="1">
    <location>
        <begin position="1"/>
        <end position="47"/>
    </location>
</feature>
<dbReference type="AlphaFoldDB" id="A0A9D4IBV6"/>
<reference evidence="2" key="1">
    <citation type="journal article" date="2019" name="bioRxiv">
        <title>The Genome of the Zebra Mussel, Dreissena polymorpha: A Resource for Invasive Species Research.</title>
        <authorList>
            <person name="McCartney M.A."/>
            <person name="Auch B."/>
            <person name="Kono T."/>
            <person name="Mallez S."/>
            <person name="Zhang Y."/>
            <person name="Obille A."/>
            <person name="Becker A."/>
            <person name="Abrahante J.E."/>
            <person name="Garbe J."/>
            <person name="Badalamenti J.P."/>
            <person name="Herman A."/>
            <person name="Mangelson H."/>
            <person name="Liachko I."/>
            <person name="Sullivan S."/>
            <person name="Sone E.D."/>
            <person name="Koren S."/>
            <person name="Silverstein K.A.T."/>
            <person name="Beckman K.B."/>
            <person name="Gohl D.M."/>
        </authorList>
    </citation>
    <scope>NUCLEOTIDE SEQUENCE</scope>
    <source>
        <strain evidence="2">Duluth1</strain>
        <tissue evidence="2">Whole animal</tissue>
    </source>
</reference>
<name>A0A9D4IBV6_DREPO</name>
<gene>
    <name evidence="2" type="ORF">DPMN_188980</name>
</gene>
<evidence type="ECO:0000256" key="1">
    <source>
        <dbReference type="SAM" id="MobiDB-lite"/>
    </source>
</evidence>
<evidence type="ECO:0000313" key="3">
    <source>
        <dbReference type="Proteomes" id="UP000828390"/>
    </source>
</evidence>
<evidence type="ECO:0000313" key="2">
    <source>
        <dbReference type="EMBL" id="KAH3754313.1"/>
    </source>
</evidence>
<feature type="compositionally biased region" description="Polar residues" evidence="1">
    <location>
        <begin position="9"/>
        <end position="22"/>
    </location>
</feature>
<organism evidence="2 3">
    <name type="scientific">Dreissena polymorpha</name>
    <name type="common">Zebra mussel</name>
    <name type="synonym">Mytilus polymorpha</name>
    <dbReference type="NCBI Taxonomy" id="45954"/>
    <lineage>
        <taxon>Eukaryota</taxon>
        <taxon>Metazoa</taxon>
        <taxon>Spiralia</taxon>
        <taxon>Lophotrochozoa</taxon>
        <taxon>Mollusca</taxon>
        <taxon>Bivalvia</taxon>
        <taxon>Autobranchia</taxon>
        <taxon>Heteroconchia</taxon>
        <taxon>Euheterodonta</taxon>
        <taxon>Imparidentia</taxon>
        <taxon>Neoheterodontei</taxon>
        <taxon>Myida</taxon>
        <taxon>Dreissenoidea</taxon>
        <taxon>Dreissenidae</taxon>
        <taxon>Dreissena</taxon>
    </lineage>
</organism>
<reference evidence="2" key="2">
    <citation type="submission" date="2020-11" db="EMBL/GenBank/DDBJ databases">
        <authorList>
            <person name="McCartney M.A."/>
            <person name="Auch B."/>
            <person name="Kono T."/>
            <person name="Mallez S."/>
            <person name="Becker A."/>
            <person name="Gohl D.M."/>
            <person name="Silverstein K.A.T."/>
            <person name="Koren S."/>
            <person name="Bechman K.B."/>
            <person name="Herman A."/>
            <person name="Abrahante J.E."/>
            <person name="Garbe J."/>
        </authorList>
    </citation>
    <scope>NUCLEOTIDE SEQUENCE</scope>
    <source>
        <strain evidence="2">Duluth1</strain>
        <tissue evidence="2">Whole animal</tissue>
    </source>
</reference>
<accession>A0A9D4IBV6</accession>